<gene>
    <name evidence="3" type="ORF">PLXY2_LOCUS525</name>
</gene>
<dbReference type="InterPro" id="IPR001509">
    <property type="entry name" value="Epimerase_deHydtase"/>
</dbReference>
<accession>A0A8S4CY24</accession>
<dbReference type="EMBL" id="CAJHNJ030000001">
    <property type="protein sequence ID" value="CAG9088084.1"/>
    <property type="molecule type" value="Genomic_DNA"/>
</dbReference>
<evidence type="ECO:0000313" key="4">
    <source>
        <dbReference type="Proteomes" id="UP000653454"/>
    </source>
</evidence>
<dbReference type="InterPro" id="IPR036291">
    <property type="entry name" value="NAD(P)-bd_dom_sf"/>
</dbReference>
<dbReference type="OrthoDB" id="276721at2759"/>
<dbReference type="InterPro" id="IPR013549">
    <property type="entry name" value="DUF1731"/>
</dbReference>
<name>A0A8S4CY24_PLUXY</name>
<organism evidence="3 4">
    <name type="scientific">Plutella xylostella</name>
    <name type="common">Diamondback moth</name>
    <name type="synonym">Plutella maculipennis</name>
    <dbReference type="NCBI Taxonomy" id="51655"/>
    <lineage>
        <taxon>Eukaryota</taxon>
        <taxon>Metazoa</taxon>
        <taxon>Ecdysozoa</taxon>
        <taxon>Arthropoda</taxon>
        <taxon>Hexapoda</taxon>
        <taxon>Insecta</taxon>
        <taxon>Pterygota</taxon>
        <taxon>Neoptera</taxon>
        <taxon>Endopterygota</taxon>
        <taxon>Lepidoptera</taxon>
        <taxon>Glossata</taxon>
        <taxon>Ditrysia</taxon>
        <taxon>Yponomeutoidea</taxon>
        <taxon>Plutellidae</taxon>
        <taxon>Plutella</taxon>
    </lineage>
</organism>
<dbReference type="Proteomes" id="UP000653454">
    <property type="component" value="Unassembled WGS sequence"/>
</dbReference>
<evidence type="ECO:0000259" key="2">
    <source>
        <dbReference type="Pfam" id="PF08338"/>
    </source>
</evidence>
<dbReference type="AlphaFoldDB" id="A0A8S4CY24"/>
<dbReference type="PANTHER" id="PTHR11092">
    <property type="entry name" value="SUGAR NUCLEOTIDE EPIMERASE RELATED"/>
    <property type="match status" value="1"/>
</dbReference>
<evidence type="ECO:0000313" key="3">
    <source>
        <dbReference type="EMBL" id="CAG9088084.1"/>
    </source>
</evidence>
<comment type="caution">
    <text evidence="3">The sequence shown here is derived from an EMBL/GenBank/DDBJ whole genome shotgun (WGS) entry which is preliminary data.</text>
</comment>
<dbReference type="Pfam" id="PF01370">
    <property type="entry name" value="Epimerase"/>
    <property type="match status" value="1"/>
</dbReference>
<keyword evidence="4" id="KW-1185">Reference proteome</keyword>
<dbReference type="InterPro" id="IPR010099">
    <property type="entry name" value="SDR39U1"/>
</dbReference>
<dbReference type="Gene3D" id="3.40.50.720">
    <property type="entry name" value="NAD(P)-binding Rossmann-like Domain"/>
    <property type="match status" value="1"/>
</dbReference>
<dbReference type="KEGG" id="pxy:105393480"/>
<feature type="domain" description="NAD-dependent epimerase/dehydratase" evidence="1">
    <location>
        <begin position="6"/>
        <end position="214"/>
    </location>
</feature>
<protein>
    <submittedName>
        <fullName evidence="3">(diamondback moth) hypothetical protein</fullName>
    </submittedName>
</protein>
<dbReference type="PANTHER" id="PTHR11092:SF0">
    <property type="entry name" value="EPIMERASE FAMILY PROTEIN SDR39U1"/>
    <property type="match status" value="1"/>
</dbReference>
<dbReference type="Pfam" id="PF08338">
    <property type="entry name" value="DUF1731"/>
    <property type="match status" value="1"/>
</dbReference>
<dbReference type="SUPFAM" id="SSF51735">
    <property type="entry name" value="NAD(P)-binding Rossmann-fold domains"/>
    <property type="match status" value="1"/>
</dbReference>
<sequence length="307" mass="33634">MAAKGILVGGGTGFVGKRLGELLVSKGFNVTNISRMPAAKNISWTHLDEHGIPAGTVGVVNCAGQQFMDFTKAWTPGFKQNILNSRVRTTQTLSNAINKSVNKPQVFVLITGVGAYEPSDHKKYDESSPTTGNDFFSKLLVEWEKAAQVSPPTRLVIIRSGAVLGRDGGMIKNMFLPFFFGVGGPIGNGQQYLPWIHLDDLVRLIHFAIENPDVKGILNGVAPQVIRNIDFTKAFARALSRPAIIPVPETILNIALNPERAMIMTKGQHVTPKRVLDYGFKYKYDNIDAACKSVAHLFPQKQPFSDM</sequence>
<reference evidence="3" key="1">
    <citation type="submission" date="2020-11" db="EMBL/GenBank/DDBJ databases">
        <authorList>
            <person name="Whiteford S."/>
        </authorList>
    </citation>
    <scope>NUCLEOTIDE SEQUENCE</scope>
</reference>
<proteinExistence type="predicted"/>
<feature type="domain" description="DUF1731" evidence="2">
    <location>
        <begin position="247"/>
        <end position="293"/>
    </location>
</feature>
<dbReference type="NCBIfam" id="TIGR01777">
    <property type="entry name" value="yfcH"/>
    <property type="match status" value="1"/>
</dbReference>
<evidence type="ECO:0000259" key="1">
    <source>
        <dbReference type="Pfam" id="PF01370"/>
    </source>
</evidence>